<feature type="transmembrane region" description="Helical" evidence="6">
    <location>
        <begin position="420"/>
        <end position="438"/>
    </location>
</feature>
<keyword evidence="8" id="KW-1185">Reference proteome</keyword>
<dbReference type="GO" id="GO:0005886">
    <property type="term" value="C:plasma membrane"/>
    <property type="evidence" value="ECO:0007669"/>
    <property type="project" value="UniProtKB-SubCell"/>
</dbReference>
<dbReference type="PANTHER" id="PTHR30250:SF11">
    <property type="entry name" value="O-ANTIGEN TRANSPORTER-RELATED"/>
    <property type="match status" value="1"/>
</dbReference>
<keyword evidence="2" id="KW-1003">Cell membrane</keyword>
<dbReference type="STRING" id="29422.Lbru_1949"/>
<feature type="transmembrane region" description="Helical" evidence="6">
    <location>
        <begin position="299"/>
        <end position="317"/>
    </location>
</feature>
<proteinExistence type="predicted"/>
<feature type="transmembrane region" description="Helical" evidence="6">
    <location>
        <begin position="364"/>
        <end position="384"/>
    </location>
</feature>
<feature type="transmembrane region" description="Helical" evidence="6">
    <location>
        <begin position="25"/>
        <end position="50"/>
    </location>
</feature>
<evidence type="ECO:0000256" key="6">
    <source>
        <dbReference type="SAM" id="Phobius"/>
    </source>
</evidence>
<evidence type="ECO:0008006" key="9">
    <source>
        <dbReference type="Google" id="ProtNLM"/>
    </source>
</evidence>
<keyword evidence="5 6" id="KW-0472">Membrane</keyword>
<comment type="subcellular location">
    <subcellularLocation>
        <location evidence="1">Cell membrane</location>
        <topology evidence="1">Multi-pass membrane protein</topology>
    </subcellularLocation>
</comment>
<evidence type="ECO:0000313" key="7">
    <source>
        <dbReference type="EMBL" id="KTC81429.1"/>
    </source>
</evidence>
<name>A0A0W0SEU6_9GAMM</name>
<feature type="transmembrane region" description="Helical" evidence="6">
    <location>
        <begin position="337"/>
        <end position="357"/>
    </location>
</feature>
<protein>
    <recommendedName>
        <fullName evidence="9">Polysaccharide biosynthesis protein</fullName>
    </recommendedName>
</protein>
<feature type="transmembrane region" description="Helical" evidence="6">
    <location>
        <begin position="390"/>
        <end position="408"/>
    </location>
</feature>
<feature type="transmembrane region" description="Helical" evidence="6">
    <location>
        <begin position="183"/>
        <end position="202"/>
    </location>
</feature>
<comment type="caution">
    <text evidence="7">The sequence shown here is derived from an EMBL/GenBank/DDBJ whole genome shotgun (WGS) entry which is preliminary data.</text>
</comment>
<keyword evidence="4 6" id="KW-1133">Transmembrane helix</keyword>
<dbReference type="InterPro" id="IPR050833">
    <property type="entry name" value="Poly_Biosynth_Transport"/>
</dbReference>
<reference evidence="7 8" key="1">
    <citation type="submission" date="2015-11" db="EMBL/GenBank/DDBJ databases">
        <title>Genomic analysis of 38 Legionella species identifies large and diverse effector repertoires.</title>
        <authorList>
            <person name="Burstein D."/>
            <person name="Amaro F."/>
            <person name="Zusman T."/>
            <person name="Lifshitz Z."/>
            <person name="Cohen O."/>
            <person name="Gilbert J.A."/>
            <person name="Pupko T."/>
            <person name="Shuman H.A."/>
            <person name="Segal G."/>
        </authorList>
    </citation>
    <scope>NUCLEOTIDE SEQUENCE [LARGE SCALE GENOMIC DNA]</scope>
    <source>
        <strain evidence="7 8">ATCC 43878</strain>
    </source>
</reference>
<accession>A0A0W0SEU6</accession>
<dbReference type="PANTHER" id="PTHR30250">
    <property type="entry name" value="PST FAMILY PREDICTED COLANIC ACID TRANSPORTER"/>
    <property type="match status" value="1"/>
</dbReference>
<keyword evidence="3 6" id="KW-0812">Transmembrane</keyword>
<evidence type="ECO:0000256" key="5">
    <source>
        <dbReference type="ARBA" id="ARBA00023136"/>
    </source>
</evidence>
<organism evidence="7 8">
    <name type="scientific">Legionella brunensis</name>
    <dbReference type="NCBI Taxonomy" id="29422"/>
    <lineage>
        <taxon>Bacteria</taxon>
        <taxon>Pseudomonadati</taxon>
        <taxon>Pseudomonadota</taxon>
        <taxon>Gammaproteobacteria</taxon>
        <taxon>Legionellales</taxon>
        <taxon>Legionellaceae</taxon>
        <taxon>Legionella</taxon>
    </lineage>
</organism>
<dbReference type="Proteomes" id="UP000054742">
    <property type="component" value="Unassembled WGS sequence"/>
</dbReference>
<dbReference type="AlphaFoldDB" id="A0A0W0SEU6"/>
<feature type="transmembrane region" description="Helical" evidence="6">
    <location>
        <begin position="125"/>
        <end position="145"/>
    </location>
</feature>
<evidence type="ECO:0000313" key="8">
    <source>
        <dbReference type="Proteomes" id="UP000054742"/>
    </source>
</evidence>
<gene>
    <name evidence="7" type="ORF">Lbru_1949</name>
</gene>
<feature type="transmembrane region" description="Helical" evidence="6">
    <location>
        <begin position="157"/>
        <end position="177"/>
    </location>
</feature>
<evidence type="ECO:0000256" key="1">
    <source>
        <dbReference type="ARBA" id="ARBA00004651"/>
    </source>
</evidence>
<feature type="transmembrane region" description="Helical" evidence="6">
    <location>
        <begin position="243"/>
        <end position="261"/>
    </location>
</feature>
<dbReference type="PATRIC" id="fig|29422.6.peg.2079"/>
<evidence type="ECO:0000256" key="2">
    <source>
        <dbReference type="ARBA" id="ARBA00022475"/>
    </source>
</evidence>
<feature type="transmembrane region" description="Helical" evidence="6">
    <location>
        <begin position="444"/>
        <end position="466"/>
    </location>
</feature>
<feature type="transmembrane region" description="Helical" evidence="6">
    <location>
        <begin position="98"/>
        <end position="119"/>
    </location>
</feature>
<evidence type="ECO:0000256" key="4">
    <source>
        <dbReference type="ARBA" id="ARBA00022989"/>
    </source>
</evidence>
<sequence>MGGYQQLNGFKANKTQSFGLWKKEIVLIANVLPAILSFFLNLLAIMQLGVAGFGKWMIWRSSCQLTANINPGFSQSLILFLPKLSYSKINKASVIKTSYWSSLGWAVMSGLLFSMIAYLGFNVKGVELIVLIIYWEGIAFVGFTGNLARGLEDGKGLLIGAAGNALGSVFCLAILIASPNWSYFVLANALALWLQGLGQYIFNVEARRSFQIPFSKYRVRLRRSVRVGFPLVIRGWTQTAAQYGDRIVIGFFFGAAATGAAGIGSTLALPLVMASSSLMSWALPLLISKKISLELIPRYLKTLMIIGIAGIIILPILKPILFKPSMESLDTLKLAAMGYYITALIGISNLLLLPLMVNRRVWQVAFLQLILILCFWGGIIMGYLIGDSLFLGLVINSYFLTYILLFFYKKQNKISNSKAFLGVLLPLLISTYCKNIEYFCSISYIPWLMASVGLILVCKAAWLFLFERGSAWSTQR</sequence>
<evidence type="ECO:0000256" key="3">
    <source>
        <dbReference type="ARBA" id="ARBA00022692"/>
    </source>
</evidence>
<feature type="transmembrane region" description="Helical" evidence="6">
    <location>
        <begin position="267"/>
        <end position="287"/>
    </location>
</feature>
<dbReference type="EMBL" id="LNXV01000029">
    <property type="protein sequence ID" value="KTC81429.1"/>
    <property type="molecule type" value="Genomic_DNA"/>
</dbReference>